<evidence type="ECO:0000256" key="9">
    <source>
        <dbReference type="PROSITE-ProRule" id="PRU10125"/>
    </source>
</evidence>
<feature type="binding site" evidence="8">
    <location>
        <position position="158"/>
    </location>
    <ligand>
        <name>substrate</name>
    </ligand>
</feature>
<feature type="site" description="Important for dimerization" evidence="8">
    <location>
        <position position="269"/>
    </location>
</feature>
<evidence type="ECO:0000313" key="10">
    <source>
        <dbReference type="EMBL" id="AVP99658.1"/>
    </source>
</evidence>
<dbReference type="PANTHER" id="PTHR31689:SF0">
    <property type="entry name" value="DIAMINOPIMELATE EPIMERASE"/>
    <property type="match status" value="1"/>
</dbReference>
<gene>
    <name evidence="8" type="primary">dapF</name>
    <name evidence="10" type="ORF">C7S18_21865</name>
</gene>
<protein>
    <recommendedName>
        <fullName evidence="3 8">Diaminopimelate epimerase</fullName>
        <shortName evidence="8">DAP epimerase</shortName>
        <ecNumber evidence="3 8">5.1.1.7</ecNumber>
    </recommendedName>
    <alternativeName>
        <fullName evidence="8">PLP-independent amino acid racemase</fullName>
    </alternativeName>
</protein>
<keyword evidence="6 8" id="KW-0413">Isomerase</keyword>
<comment type="subcellular location">
    <subcellularLocation>
        <location evidence="8">Cytoplasm</location>
    </subcellularLocation>
</comment>
<evidence type="ECO:0000256" key="1">
    <source>
        <dbReference type="ARBA" id="ARBA00005196"/>
    </source>
</evidence>
<feature type="active site" description="Proton donor" evidence="8">
    <location>
        <position position="74"/>
    </location>
</feature>
<reference evidence="10 11" key="1">
    <citation type="submission" date="2018-03" db="EMBL/GenBank/DDBJ databases">
        <title>Ahniella affigens gen. nov., sp. nov., a gammaproteobacterium isolated from sandy soil near a stream.</title>
        <authorList>
            <person name="Ko Y."/>
            <person name="Kim J.-H."/>
        </authorList>
    </citation>
    <scope>NUCLEOTIDE SEQUENCE [LARGE SCALE GENOMIC DNA]</scope>
    <source>
        <strain evidence="10 11">D13</strain>
    </source>
</reference>
<feature type="active site" description="Proton acceptor" evidence="8">
    <location>
        <position position="218"/>
    </location>
</feature>
<dbReference type="GO" id="GO:0005829">
    <property type="term" value="C:cytosol"/>
    <property type="evidence" value="ECO:0007669"/>
    <property type="project" value="TreeGrafter"/>
</dbReference>
<dbReference type="EC" id="5.1.1.7" evidence="3 8"/>
<keyword evidence="4 8" id="KW-0028">Amino-acid biosynthesis</keyword>
<dbReference type="Proteomes" id="UP000241074">
    <property type="component" value="Chromosome"/>
</dbReference>
<dbReference type="AlphaFoldDB" id="A0A2P1PXT8"/>
<feature type="binding site" evidence="8">
    <location>
        <begin position="75"/>
        <end position="76"/>
    </location>
    <ligand>
        <name>substrate</name>
    </ligand>
</feature>
<dbReference type="SUPFAM" id="SSF54506">
    <property type="entry name" value="Diaminopimelate epimerase-like"/>
    <property type="match status" value="2"/>
</dbReference>
<feature type="site" description="Could be important to modulate the pK values of the two catalytic cysteine residues" evidence="8">
    <location>
        <position position="209"/>
    </location>
</feature>
<evidence type="ECO:0000256" key="4">
    <source>
        <dbReference type="ARBA" id="ARBA00022605"/>
    </source>
</evidence>
<dbReference type="HAMAP" id="MF_00197">
    <property type="entry name" value="DAP_epimerase"/>
    <property type="match status" value="1"/>
</dbReference>
<evidence type="ECO:0000313" key="11">
    <source>
        <dbReference type="Proteomes" id="UP000241074"/>
    </source>
</evidence>
<proteinExistence type="inferred from homology"/>
<dbReference type="OrthoDB" id="9805408at2"/>
<organism evidence="10 11">
    <name type="scientific">Ahniella affigens</name>
    <dbReference type="NCBI Taxonomy" id="2021234"/>
    <lineage>
        <taxon>Bacteria</taxon>
        <taxon>Pseudomonadati</taxon>
        <taxon>Pseudomonadota</taxon>
        <taxon>Gammaproteobacteria</taxon>
        <taxon>Lysobacterales</taxon>
        <taxon>Rhodanobacteraceae</taxon>
        <taxon>Ahniella</taxon>
    </lineage>
</organism>
<comment type="subunit">
    <text evidence="8">Homodimer.</text>
</comment>
<evidence type="ECO:0000256" key="7">
    <source>
        <dbReference type="ARBA" id="ARBA00051712"/>
    </source>
</evidence>
<keyword evidence="5 8" id="KW-0457">Lysine biosynthesis</keyword>
<feature type="binding site" evidence="8">
    <location>
        <begin position="219"/>
        <end position="220"/>
    </location>
    <ligand>
        <name>substrate</name>
    </ligand>
</feature>
<feature type="binding site" evidence="8">
    <location>
        <position position="13"/>
    </location>
    <ligand>
        <name>substrate</name>
    </ligand>
</feature>
<dbReference type="RefSeq" id="WP_106893574.1">
    <property type="nucleotide sequence ID" value="NZ_CP027860.1"/>
</dbReference>
<dbReference type="KEGG" id="xba:C7S18_21865"/>
<comment type="function">
    <text evidence="8">Catalyzes the stereoinversion of LL-2,6-diaminopimelate (L,L-DAP) to meso-diaminopimelate (meso-DAP), a precursor of L-lysine and an essential component of the bacterial peptidoglycan.</text>
</comment>
<keyword evidence="11" id="KW-1185">Reference proteome</keyword>
<feature type="binding site" evidence="8">
    <location>
        <position position="46"/>
    </location>
    <ligand>
        <name>substrate</name>
    </ligand>
</feature>
<comment type="pathway">
    <text evidence="1 8">Amino-acid biosynthesis; L-lysine biosynthesis via DAP pathway; DL-2,6-diaminopimelate from LL-2,6-diaminopimelate: step 1/1.</text>
</comment>
<dbReference type="InterPro" id="IPR018510">
    <property type="entry name" value="DAP_epimerase_AS"/>
</dbReference>
<dbReference type="EMBL" id="CP027860">
    <property type="protein sequence ID" value="AVP99658.1"/>
    <property type="molecule type" value="Genomic_DNA"/>
</dbReference>
<dbReference type="PROSITE" id="PS01326">
    <property type="entry name" value="DAP_EPIMERASE"/>
    <property type="match status" value="1"/>
</dbReference>
<evidence type="ECO:0000256" key="6">
    <source>
        <dbReference type="ARBA" id="ARBA00023235"/>
    </source>
</evidence>
<dbReference type="GO" id="GO:0008837">
    <property type="term" value="F:diaminopimelate epimerase activity"/>
    <property type="evidence" value="ECO:0007669"/>
    <property type="project" value="UniProtKB-UniRule"/>
</dbReference>
<feature type="site" description="Could be important to modulate the pK values of the two catalytic cysteine residues" evidence="8">
    <location>
        <position position="160"/>
    </location>
</feature>
<name>A0A2P1PXT8_9GAMM</name>
<reference evidence="10 11" key="2">
    <citation type="submission" date="2018-03" db="EMBL/GenBank/DDBJ databases">
        <authorList>
            <person name="Keele B.F."/>
        </authorList>
    </citation>
    <scope>NUCLEOTIDE SEQUENCE [LARGE SCALE GENOMIC DNA]</scope>
    <source>
        <strain evidence="10 11">D13</strain>
    </source>
</reference>
<feature type="active site" evidence="9">
    <location>
        <position position="74"/>
    </location>
</feature>
<feature type="binding site" evidence="8">
    <location>
        <position position="191"/>
    </location>
    <ligand>
        <name>substrate</name>
    </ligand>
</feature>
<dbReference type="InterPro" id="IPR001653">
    <property type="entry name" value="DAP_epimerase_DapF"/>
</dbReference>
<feature type="binding site" evidence="8">
    <location>
        <position position="65"/>
    </location>
    <ligand>
        <name>substrate</name>
    </ligand>
</feature>
<evidence type="ECO:0000256" key="8">
    <source>
        <dbReference type="HAMAP-Rule" id="MF_00197"/>
    </source>
</evidence>
<evidence type="ECO:0000256" key="3">
    <source>
        <dbReference type="ARBA" id="ARBA00013080"/>
    </source>
</evidence>
<dbReference type="Pfam" id="PF01678">
    <property type="entry name" value="DAP_epimerase"/>
    <property type="match status" value="2"/>
</dbReference>
<accession>A0A2P1PXT8</accession>
<dbReference type="PANTHER" id="PTHR31689">
    <property type="entry name" value="DIAMINOPIMELATE EPIMERASE, CHLOROPLASTIC"/>
    <property type="match status" value="1"/>
</dbReference>
<sequence>MSIRFTKMHGIGNDFVIIDARSQPVDWSAELAEQIADRHFGVGCDQLITIHAGTDGAAARYRILNQDGSVAGQCGNGLRCVAAWLWRDNPALPNPLLIDGDAGRMVCERLADGRIRAAIGEPMFAPAQIPFMADEPAAHYLLELADGSIDIGAVSMGNPHCLVVVPSVDQAPVATLGALLERHPRFPDRVNVGFAEVVSRAAIRLRVFERGVGETLACGSGASAAVAILRQRDVVDATVGVDLPGGHLDISWAGPGSTLLMSGPAQFVFDGIWNHD</sequence>
<feature type="binding site" evidence="8">
    <location>
        <begin position="209"/>
        <end position="210"/>
    </location>
    <ligand>
        <name>substrate</name>
    </ligand>
</feature>
<dbReference type="NCBIfam" id="TIGR00652">
    <property type="entry name" value="DapF"/>
    <property type="match status" value="1"/>
</dbReference>
<comment type="catalytic activity">
    <reaction evidence="7 8">
        <text>(2S,6S)-2,6-diaminopimelate = meso-2,6-diaminopimelate</text>
        <dbReference type="Rhea" id="RHEA:15393"/>
        <dbReference type="ChEBI" id="CHEBI:57609"/>
        <dbReference type="ChEBI" id="CHEBI:57791"/>
        <dbReference type="EC" id="5.1.1.7"/>
    </reaction>
</comment>
<dbReference type="Gene3D" id="3.10.310.10">
    <property type="entry name" value="Diaminopimelate Epimerase, Chain A, domain 1"/>
    <property type="match status" value="2"/>
</dbReference>
<keyword evidence="8" id="KW-0963">Cytoplasm</keyword>
<evidence type="ECO:0000256" key="5">
    <source>
        <dbReference type="ARBA" id="ARBA00023154"/>
    </source>
</evidence>
<dbReference type="UniPathway" id="UPA00034">
    <property type="reaction ID" value="UER00025"/>
</dbReference>
<evidence type="ECO:0000256" key="2">
    <source>
        <dbReference type="ARBA" id="ARBA00010219"/>
    </source>
</evidence>
<comment type="similarity">
    <text evidence="2 8">Belongs to the diaminopimelate epimerase family.</text>
</comment>
<dbReference type="GO" id="GO:0009089">
    <property type="term" value="P:lysine biosynthetic process via diaminopimelate"/>
    <property type="evidence" value="ECO:0007669"/>
    <property type="project" value="UniProtKB-UniRule"/>
</dbReference>